<keyword evidence="4" id="KW-1185">Reference proteome</keyword>
<keyword evidence="1" id="KW-0812">Transmembrane</keyword>
<proteinExistence type="predicted"/>
<reference evidence="3 4" key="1">
    <citation type="submission" date="2020-10" db="EMBL/GenBank/DDBJ databases">
        <title>Aquamicrobium zhengzhouensis sp. nov., a exopolysaccharide producing bacterium isolated from farmland soil.</title>
        <authorList>
            <person name="Wang X."/>
        </authorList>
    </citation>
    <scope>NUCLEOTIDE SEQUENCE [LARGE SCALE GENOMIC DNA]</scope>
    <source>
        <strain evidence="4">cd-1</strain>
    </source>
</reference>
<feature type="domain" description="DUF1468" evidence="2">
    <location>
        <begin position="10"/>
        <end position="144"/>
    </location>
</feature>
<feature type="transmembrane region" description="Helical" evidence="1">
    <location>
        <begin position="41"/>
        <end position="62"/>
    </location>
</feature>
<evidence type="ECO:0000256" key="1">
    <source>
        <dbReference type="SAM" id="Phobius"/>
    </source>
</evidence>
<evidence type="ECO:0000313" key="3">
    <source>
        <dbReference type="EMBL" id="MBI1622421.1"/>
    </source>
</evidence>
<protein>
    <submittedName>
        <fullName evidence="3">Tripartite tricarboxylate transporter TctB family protein</fullName>
    </submittedName>
</protein>
<feature type="transmembrane region" description="Helical" evidence="1">
    <location>
        <begin position="69"/>
        <end position="91"/>
    </location>
</feature>
<evidence type="ECO:0000313" key="4">
    <source>
        <dbReference type="Proteomes" id="UP000601789"/>
    </source>
</evidence>
<organism evidence="3 4">
    <name type="scientific">Aquamicrobium zhengzhouense</name>
    <dbReference type="NCBI Taxonomy" id="2781738"/>
    <lineage>
        <taxon>Bacteria</taxon>
        <taxon>Pseudomonadati</taxon>
        <taxon>Pseudomonadota</taxon>
        <taxon>Alphaproteobacteria</taxon>
        <taxon>Hyphomicrobiales</taxon>
        <taxon>Phyllobacteriaceae</taxon>
        <taxon>Aquamicrobium</taxon>
    </lineage>
</organism>
<dbReference type="RefSeq" id="WP_198477962.1">
    <property type="nucleotide sequence ID" value="NZ_JADGMQ010000016.1"/>
</dbReference>
<feature type="transmembrane region" description="Helical" evidence="1">
    <location>
        <begin position="120"/>
        <end position="139"/>
    </location>
</feature>
<name>A0ABS0SI60_9HYPH</name>
<dbReference type="Pfam" id="PF07331">
    <property type="entry name" value="TctB"/>
    <property type="match status" value="1"/>
</dbReference>
<accession>A0ABS0SI60</accession>
<feature type="transmembrane region" description="Helical" evidence="1">
    <location>
        <begin position="97"/>
        <end position="113"/>
    </location>
</feature>
<gene>
    <name evidence="3" type="ORF">IOD40_17305</name>
</gene>
<sequence>MLVNKKDMASGLFFVAAGLLYGGIALSTLPFGSALRMGPGYFPLILSSLMVMLGAIISLRSLKSGPGTAFGVIPWRGLLLILLATVIFAAFIDDLGMVPGLLLTTFIATLASNEVTWQRSLIATLFITIFCTLVFSYAVRLPIPVIGPFFDGLR</sequence>
<dbReference type="EMBL" id="JADGMQ010000016">
    <property type="protein sequence ID" value="MBI1622421.1"/>
    <property type="molecule type" value="Genomic_DNA"/>
</dbReference>
<keyword evidence="1" id="KW-1133">Transmembrane helix</keyword>
<evidence type="ECO:0000259" key="2">
    <source>
        <dbReference type="Pfam" id="PF07331"/>
    </source>
</evidence>
<keyword evidence="1" id="KW-0472">Membrane</keyword>
<dbReference type="InterPro" id="IPR009936">
    <property type="entry name" value="DUF1468"/>
</dbReference>
<comment type="caution">
    <text evidence="3">The sequence shown here is derived from an EMBL/GenBank/DDBJ whole genome shotgun (WGS) entry which is preliminary data.</text>
</comment>
<dbReference type="Proteomes" id="UP000601789">
    <property type="component" value="Unassembled WGS sequence"/>
</dbReference>